<dbReference type="EMBL" id="JAWQEG010000380">
    <property type="protein sequence ID" value="KAK3890984.1"/>
    <property type="molecule type" value="Genomic_DNA"/>
</dbReference>
<accession>A0AAE1GDG7</accession>
<keyword evidence="1" id="KW-0865">Zymogen</keyword>
<dbReference type="InterPro" id="IPR023333">
    <property type="entry name" value="Proteasome_suB-type"/>
</dbReference>
<evidence type="ECO:0008006" key="5">
    <source>
        <dbReference type="Google" id="ProtNLM"/>
    </source>
</evidence>
<dbReference type="PROSITE" id="PS51476">
    <property type="entry name" value="PROTEASOME_BETA_2"/>
    <property type="match status" value="1"/>
</dbReference>
<dbReference type="Proteomes" id="UP001286313">
    <property type="component" value="Unassembled WGS sequence"/>
</dbReference>
<dbReference type="AlphaFoldDB" id="A0AAE1GDG7"/>
<evidence type="ECO:0000256" key="2">
    <source>
        <dbReference type="ARBA" id="ARBA00026071"/>
    </source>
</evidence>
<dbReference type="InterPro" id="IPR029055">
    <property type="entry name" value="Ntn_hydrolases_N"/>
</dbReference>
<organism evidence="3 4">
    <name type="scientific">Petrolisthes cinctipes</name>
    <name type="common">Flat porcelain crab</name>
    <dbReference type="NCBI Taxonomy" id="88211"/>
    <lineage>
        <taxon>Eukaryota</taxon>
        <taxon>Metazoa</taxon>
        <taxon>Ecdysozoa</taxon>
        <taxon>Arthropoda</taxon>
        <taxon>Crustacea</taxon>
        <taxon>Multicrustacea</taxon>
        <taxon>Malacostraca</taxon>
        <taxon>Eumalacostraca</taxon>
        <taxon>Eucarida</taxon>
        <taxon>Decapoda</taxon>
        <taxon>Pleocyemata</taxon>
        <taxon>Anomura</taxon>
        <taxon>Galatheoidea</taxon>
        <taxon>Porcellanidae</taxon>
        <taxon>Petrolisthes</taxon>
    </lineage>
</organism>
<dbReference type="GO" id="GO:0051603">
    <property type="term" value="P:proteolysis involved in protein catabolic process"/>
    <property type="evidence" value="ECO:0007669"/>
    <property type="project" value="InterPro"/>
</dbReference>
<dbReference type="Pfam" id="PF00227">
    <property type="entry name" value="Proteasome"/>
    <property type="match status" value="1"/>
</dbReference>
<dbReference type="PANTHER" id="PTHR32194">
    <property type="entry name" value="METALLOPROTEASE TLDD"/>
    <property type="match status" value="1"/>
</dbReference>
<dbReference type="PANTHER" id="PTHR32194:SF3">
    <property type="entry name" value="PROTEASOME SUBUNIT BETA"/>
    <property type="match status" value="1"/>
</dbReference>
<dbReference type="Gene3D" id="3.60.20.10">
    <property type="entry name" value="Glutamine Phosphoribosylpyrophosphate, subunit 1, domain 1"/>
    <property type="match status" value="1"/>
</dbReference>
<evidence type="ECO:0000313" key="4">
    <source>
        <dbReference type="Proteomes" id="UP001286313"/>
    </source>
</evidence>
<dbReference type="GO" id="GO:0005839">
    <property type="term" value="C:proteasome core complex"/>
    <property type="evidence" value="ECO:0007669"/>
    <property type="project" value="InterPro"/>
</dbReference>
<protein>
    <recommendedName>
        <fullName evidence="5">Proteasome endopeptidase complex</fullName>
    </recommendedName>
</protein>
<proteinExistence type="predicted"/>
<name>A0AAE1GDG7_PETCI</name>
<evidence type="ECO:0000313" key="3">
    <source>
        <dbReference type="EMBL" id="KAK3890984.1"/>
    </source>
</evidence>
<keyword evidence="4" id="KW-1185">Reference proteome</keyword>
<dbReference type="GO" id="GO:0005737">
    <property type="term" value="C:cytoplasm"/>
    <property type="evidence" value="ECO:0007669"/>
    <property type="project" value="TreeGrafter"/>
</dbReference>
<sequence length="176" mass="19143">MLGTMAGGAADCTYWERVLARECRLYELRNRERISVAAASKLLANMVYQYKGYGLSMGVMIAGWDKKGPGLYYVDSDGNRMAGNVFSVGSGSINAYGVMDTGYSWDLTDTQAWELRRKAIYHATHRDAYFGDIVRGVEVDGCSDIAAAVVVSPVRALEPRSGADLENGGKEAYGTI</sequence>
<comment type="caution">
    <text evidence="3">The sequence shown here is derived from an EMBL/GenBank/DDBJ whole genome shotgun (WGS) entry which is preliminary data.</text>
</comment>
<evidence type="ECO:0000256" key="1">
    <source>
        <dbReference type="ARBA" id="ARBA00023145"/>
    </source>
</evidence>
<comment type="subunit">
    <text evidence="2">The 26S proteasome consists of a 20S proteasome core and two 19S regulatory subunits. The 20S proteasome core is composed of 28 subunits that are arranged in four stacked rings, resulting in a barrel-shaped structure. The two end rings are each formed by seven alpha subunits, and the two central rings are each formed by seven beta subunits. The catalytic chamber with the active sites is on the inside of the barrel.</text>
</comment>
<dbReference type="InterPro" id="IPR001353">
    <property type="entry name" value="Proteasome_sua/b"/>
</dbReference>
<reference evidence="3" key="1">
    <citation type="submission" date="2023-10" db="EMBL/GenBank/DDBJ databases">
        <title>Genome assemblies of two species of porcelain crab, Petrolisthes cinctipes and Petrolisthes manimaculis (Anomura: Porcellanidae).</title>
        <authorList>
            <person name="Angst P."/>
        </authorList>
    </citation>
    <scope>NUCLEOTIDE SEQUENCE</scope>
    <source>
        <strain evidence="3">PB745_01</strain>
        <tissue evidence="3">Gill</tissue>
    </source>
</reference>
<dbReference type="SUPFAM" id="SSF56235">
    <property type="entry name" value="N-terminal nucleophile aminohydrolases (Ntn hydrolases)"/>
    <property type="match status" value="1"/>
</dbReference>
<gene>
    <name evidence="3" type="ORF">Pcinc_005151</name>
</gene>